<gene>
    <name evidence="2" type="ORF">AMOR_53290</name>
</gene>
<sequence length="175" mass="18375">MKRTALLAAALAVAVLSGCAGIREALSPPPQGKPSGREGWLVYGVGALRFEAPAAWQPTGSARHLKLENPGATARLEVSTPETTYADQKACLAAAEEVLAKASSLERVRRHETTFGGARALTLEGDSGGWHVWAWAACDGGTQYQVFFTAQTPAPAPVIEAYRTLTSTARIGGEV</sequence>
<organism evidence="2 3">
    <name type="scientific">Anaeromyxobacter oryzae</name>
    <dbReference type="NCBI Taxonomy" id="2918170"/>
    <lineage>
        <taxon>Bacteria</taxon>
        <taxon>Pseudomonadati</taxon>
        <taxon>Myxococcota</taxon>
        <taxon>Myxococcia</taxon>
        <taxon>Myxococcales</taxon>
        <taxon>Cystobacterineae</taxon>
        <taxon>Anaeromyxobacteraceae</taxon>
        <taxon>Anaeromyxobacter</taxon>
    </lineage>
</organism>
<dbReference type="EMBL" id="AP025591">
    <property type="protein sequence ID" value="BDG06333.1"/>
    <property type="molecule type" value="Genomic_DNA"/>
</dbReference>
<dbReference type="PROSITE" id="PS51257">
    <property type="entry name" value="PROKAR_LIPOPROTEIN"/>
    <property type="match status" value="1"/>
</dbReference>
<proteinExistence type="predicted"/>
<dbReference type="Proteomes" id="UP001162891">
    <property type="component" value="Chromosome"/>
</dbReference>
<evidence type="ECO:0008006" key="4">
    <source>
        <dbReference type="Google" id="ProtNLM"/>
    </source>
</evidence>
<reference evidence="3" key="1">
    <citation type="journal article" date="2022" name="Int. J. Syst. Evol. Microbiol.">
        <title>Anaeromyxobacter oryzae sp. nov., Anaeromyxobacter diazotrophicus sp. nov. and Anaeromyxobacter paludicola sp. nov., isolated from paddy soils.</title>
        <authorList>
            <person name="Itoh H."/>
            <person name="Xu Z."/>
            <person name="Mise K."/>
            <person name="Masuda Y."/>
            <person name="Ushijima N."/>
            <person name="Hayakawa C."/>
            <person name="Shiratori Y."/>
            <person name="Senoo K."/>
        </authorList>
    </citation>
    <scope>NUCLEOTIDE SEQUENCE [LARGE SCALE GENOMIC DNA]</scope>
    <source>
        <strain evidence="3">Red232</strain>
    </source>
</reference>
<evidence type="ECO:0000313" key="2">
    <source>
        <dbReference type="EMBL" id="BDG06333.1"/>
    </source>
</evidence>
<feature type="signal peptide" evidence="1">
    <location>
        <begin position="1"/>
        <end position="20"/>
    </location>
</feature>
<keyword evidence="3" id="KW-1185">Reference proteome</keyword>
<name>A0ABM7X3G4_9BACT</name>
<evidence type="ECO:0000256" key="1">
    <source>
        <dbReference type="SAM" id="SignalP"/>
    </source>
</evidence>
<dbReference type="RefSeq" id="WP_248355819.1">
    <property type="nucleotide sequence ID" value="NZ_AP025591.1"/>
</dbReference>
<protein>
    <recommendedName>
        <fullName evidence="4">Lipoprotein</fullName>
    </recommendedName>
</protein>
<accession>A0ABM7X3G4</accession>
<keyword evidence="1" id="KW-0732">Signal</keyword>
<evidence type="ECO:0000313" key="3">
    <source>
        <dbReference type="Proteomes" id="UP001162891"/>
    </source>
</evidence>
<feature type="chain" id="PRO_5045114462" description="Lipoprotein" evidence="1">
    <location>
        <begin position="21"/>
        <end position="175"/>
    </location>
</feature>